<proteinExistence type="predicted"/>
<dbReference type="AlphaFoldDB" id="A0AAV7LZH7"/>
<protein>
    <submittedName>
        <fullName evidence="1">Uncharacterized protein</fullName>
    </submittedName>
</protein>
<evidence type="ECO:0000313" key="1">
    <source>
        <dbReference type="EMBL" id="KAJ1096239.1"/>
    </source>
</evidence>
<name>A0AAV7LZH7_PLEWA</name>
<keyword evidence="2" id="KW-1185">Reference proteome</keyword>
<sequence>MIRSFYADRYLKGFFVACSVYSVIPLITPTKGVQRAIRDERMRFVLGIIHFEKGTDLANARLDLFKDANLPQTFKLV</sequence>
<reference evidence="1" key="1">
    <citation type="journal article" date="2022" name="bioRxiv">
        <title>Sequencing and chromosome-scale assembly of the giantPleurodeles waltlgenome.</title>
        <authorList>
            <person name="Brown T."/>
            <person name="Elewa A."/>
            <person name="Iarovenko S."/>
            <person name="Subramanian E."/>
            <person name="Araus A.J."/>
            <person name="Petzold A."/>
            <person name="Susuki M."/>
            <person name="Suzuki K.-i.T."/>
            <person name="Hayashi T."/>
            <person name="Toyoda A."/>
            <person name="Oliveira C."/>
            <person name="Osipova E."/>
            <person name="Leigh N.D."/>
            <person name="Simon A."/>
            <person name="Yun M.H."/>
        </authorList>
    </citation>
    <scope>NUCLEOTIDE SEQUENCE</scope>
    <source>
        <strain evidence="1">20211129_DDA</strain>
        <tissue evidence="1">Liver</tissue>
    </source>
</reference>
<evidence type="ECO:0000313" key="2">
    <source>
        <dbReference type="Proteomes" id="UP001066276"/>
    </source>
</evidence>
<comment type="caution">
    <text evidence="1">The sequence shown here is derived from an EMBL/GenBank/DDBJ whole genome shotgun (WGS) entry which is preliminary data.</text>
</comment>
<accession>A0AAV7LZH7</accession>
<dbReference type="Proteomes" id="UP001066276">
    <property type="component" value="Chromosome 10"/>
</dbReference>
<dbReference type="EMBL" id="JANPWB010000014">
    <property type="protein sequence ID" value="KAJ1096239.1"/>
    <property type="molecule type" value="Genomic_DNA"/>
</dbReference>
<organism evidence="1 2">
    <name type="scientific">Pleurodeles waltl</name>
    <name type="common">Iberian ribbed newt</name>
    <dbReference type="NCBI Taxonomy" id="8319"/>
    <lineage>
        <taxon>Eukaryota</taxon>
        <taxon>Metazoa</taxon>
        <taxon>Chordata</taxon>
        <taxon>Craniata</taxon>
        <taxon>Vertebrata</taxon>
        <taxon>Euteleostomi</taxon>
        <taxon>Amphibia</taxon>
        <taxon>Batrachia</taxon>
        <taxon>Caudata</taxon>
        <taxon>Salamandroidea</taxon>
        <taxon>Salamandridae</taxon>
        <taxon>Pleurodelinae</taxon>
        <taxon>Pleurodeles</taxon>
    </lineage>
</organism>
<gene>
    <name evidence="1" type="ORF">NDU88_001382</name>
</gene>